<dbReference type="EMBL" id="MPUH01000908">
    <property type="protein sequence ID" value="OMJ72352.1"/>
    <property type="molecule type" value="Genomic_DNA"/>
</dbReference>
<dbReference type="OrthoDB" id="6344460at2759"/>
<organism evidence="4 5">
    <name type="scientific">Stentor coeruleus</name>
    <dbReference type="NCBI Taxonomy" id="5963"/>
    <lineage>
        <taxon>Eukaryota</taxon>
        <taxon>Sar</taxon>
        <taxon>Alveolata</taxon>
        <taxon>Ciliophora</taxon>
        <taxon>Postciliodesmatophora</taxon>
        <taxon>Heterotrichea</taxon>
        <taxon>Heterotrichida</taxon>
        <taxon>Stentoridae</taxon>
        <taxon>Stentor</taxon>
    </lineage>
</organism>
<proteinExistence type="predicted"/>
<sequence length="656" mass="78874">MSSSIILNEEIDDDYEPKEEEIVEYAKFLGMSLPEDEDFLYIAREGLKAPLPEPWKPCQTKTGDIYFFNFDTGQSVWEHPCDTYYKELFLEAKSKRKTQSKKPPLQEPKERPKKPTPAFPKSVSPVSFDKKRDVLTEFIQLEKEIKENKNILKSKLENELQSQLRDLSIQRDIEIKQHKEQLEKDSKKNASNLSKELENVESDEKTNFDLRLKKKIEDLKADHNKLFEIEKKKIQEKVDNEVRVYKNEAQDKKNKRLDNEKSAMETEKKNLKKQIEEQKEILDKQKRANLRFEEDMKEEISMEDDRLKREMMKKIEEFRKEQEYEVQRSMVSARSRKSQTTLQEKIRELKEEYKVKEEVEKRNAKRELEDELKDLYKDINILSPKLQSNMFESDKNYQFDELNTKYKIKRREEIFKMEQELEKKLNLQKELIEKNNKDKLNMFKERPSKANFIEQEQKIIELTRELSQTKEKLRITEENVIKNQKVNGELKKTHESLKKSYEQEQENLPKNTKINELRKKIQEKDLKLERFRSTTPNKLEMLEAEVRNIKSRLNNPINSYENAEKPIFNYEEKVEKPSKRTASEKREIKHKTIEDIKDNILSDDEEEMLSDWRKEDSWSLSRDISPVGADRNKGQYKRPQFPTRAWVKPRDDMLRY</sequence>
<dbReference type="Pfam" id="PF00397">
    <property type="entry name" value="WW"/>
    <property type="match status" value="1"/>
</dbReference>
<dbReference type="InterPro" id="IPR001202">
    <property type="entry name" value="WW_dom"/>
</dbReference>
<dbReference type="PROSITE" id="PS50020">
    <property type="entry name" value="WW_DOMAIN_2"/>
    <property type="match status" value="1"/>
</dbReference>
<dbReference type="CDD" id="cd00201">
    <property type="entry name" value="WW"/>
    <property type="match status" value="1"/>
</dbReference>
<dbReference type="Proteomes" id="UP000187209">
    <property type="component" value="Unassembled WGS sequence"/>
</dbReference>
<dbReference type="AlphaFoldDB" id="A0A1R2B6G5"/>
<dbReference type="PANTHER" id="PTHR21715">
    <property type="entry name" value="RH04127P"/>
    <property type="match status" value="1"/>
</dbReference>
<feature type="compositionally biased region" description="Basic and acidic residues" evidence="2">
    <location>
        <begin position="178"/>
        <end position="188"/>
    </location>
</feature>
<evidence type="ECO:0000259" key="3">
    <source>
        <dbReference type="PROSITE" id="PS50020"/>
    </source>
</evidence>
<dbReference type="SUPFAM" id="SSF51045">
    <property type="entry name" value="WW domain"/>
    <property type="match status" value="1"/>
</dbReference>
<evidence type="ECO:0000256" key="2">
    <source>
        <dbReference type="SAM" id="MobiDB-lite"/>
    </source>
</evidence>
<feature type="compositionally biased region" description="Basic and acidic residues" evidence="2">
    <location>
        <begin position="195"/>
        <end position="205"/>
    </location>
</feature>
<dbReference type="InterPro" id="IPR053233">
    <property type="entry name" value="ABRA-related"/>
</dbReference>
<name>A0A1R2B6G5_9CILI</name>
<dbReference type="InterPro" id="IPR036020">
    <property type="entry name" value="WW_dom_sf"/>
</dbReference>
<reference evidence="4 5" key="1">
    <citation type="submission" date="2016-11" db="EMBL/GenBank/DDBJ databases">
        <title>The macronuclear genome of Stentor coeruleus: a giant cell with tiny introns.</title>
        <authorList>
            <person name="Slabodnick M."/>
            <person name="Ruby J.G."/>
            <person name="Reiff S.B."/>
            <person name="Swart E.C."/>
            <person name="Gosai S."/>
            <person name="Prabakaran S."/>
            <person name="Witkowska E."/>
            <person name="Larue G.E."/>
            <person name="Fisher S."/>
            <person name="Freeman R.M."/>
            <person name="Gunawardena J."/>
            <person name="Chu W."/>
            <person name="Stover N.A."/>
            <person name="Gregory B.D."/>
            <person name="Nowacki M."/>
            <person name="Derisi J."/>
            <person name="Roy S.W."/>
            <person name="Marshall W.F."/>
            <person name="Sood P."/>
        </authorList>
    </citation>
    <scope>NUCLEOTIDE SEQUENCE [LARGE SCALE GENOMIC DNA]</scope>
    <source>
        <strain evidence="4">WM001</strain>
    </source>
</reference>
<evidence type="ECO:0000256" key="1">
    <source>
        <dbReference type="SAM" id="Coils"/>
    </source>
</evidence>
<keyword evidence="1" id="KW-0175">Coiled coil</keyword>
<feature type="region of interest" description="Disordered" evidence="2">
    <location>
        <begin position="622"/>
        <end position="643"/>
    </location>
</feature>
<feature type="coiled-coil region" evidence="1">
    <location>
        <begin position="339"/>
        <end position="378"/>
    </location>
</feature>
<dbReference type="PANTHER" id="PTHR21715:SF0">
    <property type="entry name" value="RH04127P"/>
    <property type="match status" value="1"/>
</dbReference>
<comment type="caution">
    <text evidence="4">The sequence shown here is derived from an EMBL/GenBank/DDBJ whole genome shotgun (WGS) entry which is preliminary data.</text>
</comment>
<gene>
    <name evidence="4" type="ORF">SteCoe_29219</name>
</gene>
<feature type="region of interest" description="Disordered" evidence="2">
    <location>
        <begin position="249"/>
        <end position="272"/>
    </location>
</feature>
<feature type="region of interest" description="Disordered" evidence="2">
    <location>
        <begin position="95"/>
        <end position="125"/>
    </location>
</feature>
<feature type="domain" description="WW" evidence="3">
    <location>
        <begin position="49"/>
        <end position="82"/>
    </location>
</feature>
<feature type="coiled-coil region" evidence="1">
    <location>
        <begin position="417"/>
        <end position="534"/>
    </location>
</feature>
<evidence type="ECO:0000313" key="4">
    <source>
        <dbReference type="EMBL" id="OMJ72352.1"/>
    </source>
</evidence>
<feature type="region of interest" description="Disordered" evidence="2">
    <location>
        <begin position="178"/>
        <end position="205"/>
    </location>
</feature>
<evidence type="ECO:0000313" key="5">
    <source>
        <dbReference type="Proteomes" id="UP000187209"/>
    </source>
</evidence>
<accession>A0A1R2B6G5</accession>
<dbReference type="Gene3D" id="3.30.1470.10">
    <property type="entry name" value="Photosystem I PsaD, reaction center subunit II"/>
    <property type="match status" value="1"/>
</dbReference>
<dbReference type="SMART" id="SM00456">
    <property type="entry name" value="WW"/>
    <property type="match status" value="1"/>
</dbReference>
<protein>
    <recommendedName>
        <fullName evidence="3">WW domain-containing protein</fullName>
    </recommendedName>
</protein>
<keyword evidence="5" id="KW-1185">Reference proteome</keyword>